<accession>A0A9P6GTC8</accession>
<reference evidence="2" key="1">
    <citation type="journal article" date="2020" name="Mol. Plant Microbe Interact.">
        <title>Genome Sequence of the Biocontrol Agent Coniothyrium minitans strain Conio (IMI 134523).</title>
        <authorList>
            <person name="Patel D."/>
            <person name="Shittu T.A."/>
            <person name="Baroncelli R."/>
            <person name="Muthumeenakshi S."/>
            <person name="Osborne T.H."/>
            <person name="Janganan T.K."/>
            <person name="Sreenivasaprasad S."/>
        </authorList>
    </citation>
    <scope>NUCLEOTIDE SEQUENCE</scope>
    <source>
        <strain evidence="2">Conio</strain>
    </source>
</reference>
<dbReference type="AlphaFoldDB" id="A0A9P6GTC8"/>
<name>A0A9P6GTC8_9PLEO</name>
<dbReference type="EMBL" id="WJXW01000001">
    <property type="protein sequence ID" value="KAF9741168.1"/>
    <property type="molecule type" value="Genomic_DNA"/>
</dbReference>
<dbReference type="OrthoDB" id="444631at2759"/>
<evidence type="ECO:0000313" key="2">
    <source>
        <dbReference type="EMBL" id="KAF9741168.1"/>
    </source>
</evidence>
<gene>
    <name evidence="2" type="ORF">PMIN01_00707</name>
</gene>
<evidence type="ECO:0000256" key="1">
    <source>
        <dbReference type="SAM" id="MobiDB-lite"/>
    </source>
</evidence>
<keyword evidence="3" id="KW-1185">Reference proteome</keyword>
<protein>
    <submittedName>
        <fullName evidence="2">Uncharacterized protein</fullName>
    </submittedName>
</protein>
<sequence>MLLARFALLQSAIHQLYWAEETLTETPTALLEPTDASRRLVAAIELIWIAIYCVKACYLSQFKLYKPPLCSVGFLFTIVQPIVLCATREQCRYIDGSNNRSWEVAITVVDIVTDVVVMSIPYCLFTWPTMFAPTLSRFRLQEPVNLQHRGSCNSPSAPLRLHRWPHPGRHPTATAAGGGGDEADNAEPSQPQDGSLSDLPLLSTA</sequence>
<proteinExistence type="predicted"/>
<feature type="region of interest" description="Disordered" evidence="1">
    <location>
        <begin position="161"/>
        <end position="205"/>
    </location>
</feature>
<organism evidence="2 3">
    <name type="scientific">Paraphaeosphaeria minitans</name>
    <dbReference type="NCBI Taxonomy" id="565426"/>
    <lineage>
        <taxon>Eukaryota</taxon>
        <taxon>Fungi</taxon>
        <taxon>Dikarya</taxon>
        <taxon>Ascomycota</taxon>
        <taxon>Pezizomycotina</taxon>
        <taxon>Dothideomycetes</taxon>
        <taxon>Pleosporomycetidae</taxon>
        <taxon>Pleosporales</taxon>
        <taxon>Massarineae</taxon>
        <taxon>Didymosphaeriaceae</taxon>
        <taxon>Paraphaeosphaeria</taxon>
    </lineage>
</organism>
<comment type="caution">
    <text evidence="2">The sequence shown here is derived from an EMBL/GenBank/DDBJ whole genome shotgun (WGS) entry which is preliminary data.</text>
</comment>
<dbReference type="Proteomes" id="UP000756921">
    <property type="component" value="Unassembled WGS sequence"/>
</dbReference>
<evidence type="ECO:0000313" key="3">
    <source>
        <dbReference type="Proteomes" id="UP000756921"/>
    </source>
</evidence>